<feature type="region of interest" description="Disordered" evidence="1">
    <location>
        <begin position="58"/>
        <end position="116"/>
    </location>
</feature>
<feature type="compositionally biased region" description="Polar residues" evidence="1">
    <location>
        <begin position="58"/>
        <end position="80"/>
    </location>
</feature>
<feature type="compositionally biased region" description="Low complexity" evidence="1">
    <location>
        <begin position="81"/>
        <end position="94"/>
    </location>
</feature>
<protein>
    <submittedName>
        <fullName evidence="2">Forkhead box protein P</fullName>
    </submittedName>
</protein>
<feature type="compositionally biased region" description="Low complexity" evidence="1">
    <location>
        <begin position="443"/>
        <end position="468"/>
    </location>
</feature>
<accession>A0A430QLV7</accession>
<feature type="region of interest" description="Disordered" evidence="1">
    <location>
        <begin position="422"/>
        <end position="471"/>
    </location>
</feature>
<evidence type="ECO:0000313" key="2">
    <source>
        <dbReference type="EMBL" id="RTG88675.1"/>
    </source>
</evidence>
<dbReference type="Proteomes" id="UP000290809">
    <property type="component" value="Unassembled WGS sequence"/>
</dbReference>
<keyword evidence="3" id="KW-1185">Reference proteome</keyword>
<comment type="caution">
    <text evidence="2">The sequence shown here is derived from an EMBL/GenBank/DDBJ whole genome shotgun (WGS) entry which is preliminary data.</text>
</comment>
<name>A0A430QLV7_SCHBO</name>
<evidence type="ECO:0000313" key="3">
    <source>
        <dbReference type="Proteomes" id="UP000290809"/>
    </source>
</evidence>
<dbReference type="STRING" id="6184.A0A430QLV7"/>
<gene>
    <name evidence="2" type="ORF">DC041_0000475</name>
</gene>
<feature type="compositionally biased region" description="Acidic residues" evidence="1">
    <location>
        <begin position="425"/>
        <end position="441"/>
    </location>
</feature>
<organism evidence="2 3">
    <name type="scientific">Schistosoma bovis</name>
    <name type="common">Blood fluke</name>
    <dbReference type="NCBI Taxonomy" id="6184"/>
    <lineage>
        <taxon>Eukaryota</taxon>
        <taxon>Metazoa</taxon>
        <taxon>Spiralia</taxon>
        <taxon>Lophotrochozoa</taxon>
        <taxon>Platyhelminthes</taxon>
        <taxon>Trematoda</taxon>
        <taxon>Digenea</taxon>
        <taxon>Strigeidida</taxon>
        <taxon>Schistosomatoidea</taxon>
        <taxon>Schistosomatidae</taxon>
        <taxon>Schistosoma</taxon>
    </lineage>
</organism>
<dbReference type="EMBL" id="QMKO01001560">
    <property type="protein sequence ID" value="RTG88675.1"/>
    <property type="molecule type" value="Genomic_DNA"/>
</dbReference>
<proteinExistence type="predicted"/>
<feature type="compositionally biased region" description="Low complexity" evidence="1">
    <location>
        <begin position="107"/>
        <end position="116"/>
    </location>
</feature>
<evidence type="ECO:0000256" key="1">
    <source>
        <dbReference type="SAM" id="MobiDB-lite"/>
    </source>
</evidence>
<reference evidence="2 3" key="1">
    <citation type="journal article" date="2019" name="PLoS Pathog.">
        <title>Genome sequence of the bovine parasite Schistosoma bovis Tanzania.</title>
        <authorList>
            <person name="Oey H."/>
            <person name="Zakrzewski M."/>
            <person name="Gobert G."/>
            <person name="Gravermann K."/>
            <person name="Stoye J."/>
            <person name="Jones M."/>
            <person name="Mcmanus D."/>
            <person name="Krause L."/>
        </authorList>
    </citation>
    <scope>NUCLEOTIDE SEQUENCE [LARGE SCALE GENOMIC DNA]</scope>
    <source>
        <strain evidence="2 3">TAN1997</strain>
    </source>
</reference>
<feature type="compositionally biased region" description="Polar residues" evidence="1">
    <location>
        <begin position="95"/>
        <end position="104"/>
    </location>
</feature>
<dbReference type="AlphaFoldDB" id="A0A430QLV7"/>
<sequence length="490" mass="51982">MDNSSNDLKSYSVNQKIGSTKSTRTDSVAIANETVSSKVTTALIPGIVDASIPMDTQLTTPLSSPTHPIISHQSFTTGGESNNPSNSPKSNISPELSTSSSTFHTIGASSTTPSQSSPLLSALLLPGLNQETFQSRNLALNQANFMKIDESEGGMIIPPAGNSTIMISTDNSSTNNNNINNNNSITSYSSSITSSSSLYTNIMSCTTSLLSSDVFTTDYNNTSIITDSTTDDNDNNNNDMMNAFLKDSLPTVAITSYPTGVDVVRVDGSSGDAEGGQLDKMSAINNNIPSNNNVDSLKSDIEMVSASESEIISSGSIINSEQITEQSRITELPEKSSTSTSLLPMSTLNAEDSSYTTTINNSNNNDNGSVNDNIIKTSVDTIPIDINNTNKTAIALINNTNEVITVMTTVATTATITTTTTLSCDPDDDDGEVENNDDCGDETVTATTTTRSNNNNNNKSNTIPNSSSRKWPSVRLVPNLLRHPTKYTTI</sequence>